<dbReference type="EMBL" id="CP114029">
    <property type="protein sequence ID" value="WAP70902.1"/>
    <property type="molecule type" value="Genomic_DNA"/>
</dbReference>
<keyword evidence="2" id="KW-1185">Reference proteome</keyword>
<dbReference type="SUPFAM" id="SSF52266">
    <property type="entry name" value="SGNH hydrolase"/>
    <property type="match status" value="1"/>
</dbReference>
<name>A0ABY7C4Z7_9HYPH</name>
<reference evidence="1" key="1">
    <citation type="submission" date="2022-12" db="EMBL/GenBank/DDBJ databases">
        <title>Jiella pelagia sp. nov., isolated from phosphonate enriched culture of Northwest Pacific surface seawater.</title>
        <authorList>
            <person name="Shin D.Y."/>
            <person name="Hwang C.Y."/>
        </authorList>
    </citation>
    <scope>NUCLEOTIDE SEQUENCE</scope>
    <source>
        <strain evidence="1">HL-NP1</strain>
    </source>
</reference>
<protein>
    <recommendedName>
        <fullName evidence="3">SGNH hydrolase-type esterase domain-containing protein</fullName>
    </recommendedName>
</protein>
<sequence>MTDDDQDNPFAPISYEDYVSLAGDLNKRETFVAYSIVQRGAGGFDFRIAPNPDLVEMSEDEAKLENAMSIGNSTDRAARALGFAKDRIFNRSKPVIVSEGDSWFQFPILIDDVIDHLKDDYAILSLGAAGDTAANMVDGPVAAGGAEYLGQLKAQAKDVRAFLFSAAGNDIIGEDPVTKVSALQGILRPFNGDLTDVGGHIDQVEVGRRIATLSARYAKVIATIRTAPGLQRLPILFHGYDYCFPWPWGEDDPRKPGYAARDEWLGEPFAKRGFPSATDAALALRRNILKALIDRLYNMLHGLAGPSSQSLIWVVDCRGAMPSVTDWNDEIHGTSDGFAKVAIRFKKAMTEALAAGGA</sequence>
<evidence type="ECO:0000313" key="2">
    <source>
        <dbReference type="Proteomes" id="UP001164020"/>
    </source>
</evidence>
<organism evidence="1 2">
    <name type="scientific">Jiella pelagia</name>
    <dbReference type="NCBI Taxonomy" id="2986949"/>
    <lineage>
        <taxon>Bacteria</taxon>
        <taxon>Pseudomonadati</taxon>
        <taxon>Pseudomonadota</taxon>
        <taxon>Alphaproteobacteria</taxon>
        <taxon>Hyphomicrobiales</taxon>
        <taxon>Aurantimonadaceae</taxon>
        <taxon>Jiella</taxon>
    </lineage>
</organism>
<dbReference type="Proteomes" id="UP001164020">
    <property type="component" value="Chromosome"/>
</dbReference>
<evidence type="ECO:0008006" key="3">
    <source>
        <dbReference type="Google" id="ProtNLM"/>
    </source>
</evidence>
<accession>A0ABY7C4Z7</accession>
<proteinExistence type="predicted"/>
<dbReference type="RefSeq" id="WP_268883440.1">
    <property type="nucleotide sequence ID" value="NZ_CP114029.1"/>
</dbReference>
<evidence type="ECO:0000313" key="1">
    <source>
        <dbReference type="EMBL" id="WAP70902.1"/>
    </source>
</evidence>
<gene>
    <name evidence="1" type="ORF">OH818_13530</name>
</gene>